<sequence>MQLTQFKAQRLGINAPLLLSPDTADTPAVVDIDNHKVIAYLGLSGEQALPPQQYAHTIETSLRNSLTSAVSQNWQLKAQGELLPLKASVALSLVPLLQNVMRQAAANGSEFRLDSTLQAIARCATTFELSYAFLHGLFYFRNNTINKISSYGITLQDDFLSEKWADIAQSLFPVDTYRYLIAPL</sequence>
<dbReference type="Proteomes" id="UP000231569">
    <property type="component" value="Unassembled WGS sequence"/>
</dbReference>
<gene>
    <name evidence="1" type="ORF">COU89_02805</name>
</gene>
<reference evidence="2" key="1">
    <citation type="submission" date="2017-09" db="EMBL/GenBank/DDBJ databases">
        <title>Depth-based differentiation of microbial function through sediment-hosted aquifers and enrichment of novel symbionts in the deep terrestrial subsurface.</title>
        <authorList>
            <person name="Probst A.J."/>
            <person name="Ladd B."/>
            <person name="Jarett J.K."/>
            <person name="Geller-Mcgrath D.E."/>
            <person name="Sieber C.M.K."/>
            <person name="Emerson J.B."/>
            <person name="Anantharaman K."/>
            <person name="Thomas B.C."/>
            <person name="Malmstrom R."/>
            <person name="Stieglmeier M."/>
            <person name="Klingl A."/>
            <person name="Woyke T."/>
            <person name="Ryan C.M."/>
            <person name="Banfield J.F."/>
        </authorList>
    </citation>
    <scope>NUCLEOTIDE SEQUENCE [LARGE SCALE GENOMIC DNA]</scope>
</reference>
<dbReference type="AlphaFoldDB" id="A0A2M8KUA2"/>
<protein>
    <submittedName>
        <fullName evidence="1">Uncharacterized protein</fullName>
    </submittedName>
</protein>
<organism evidence="1 2">
    <name type="scientific">Candidatus Roizmanbacteria bacterium CG10_big_fil_rev_8_21_14_0_10_45_7</name>
    <dbReference type="NCBI Taxonomy" id="1974854"/>
    <lineage>
        <taxon>Bacteria</taxon>
        <taxon>Candidatus Roizmaniibacteriota</taxon>
    </lineage>
</organism>
<comment type="caution">
    <text evidence="1">The sequence shown here is derived from an EMBL/GenBank/DDBJ whole genome shotgun (WGS) entry which is preliminary data.</text>
</comment>
<proteinExistence type="predicted"/>
<accession>A0A2M8KUA2</accession>
<feature type="non-terminal residue" evidence="1">
    <location>
        <position position="184"/>
    </location>
</feature>
<name>A0A2M8KUA2_9BACT</name>
<evidence type="ECO:0000313" key="2">
    <source>
        <dbReference type="Proteomes" id="UP000231569"/>
    </source>
</evidence>
<evidence type="ECO:0000313" key="1">
    <source>
        <dbReference type="EMBL" id="PJE63515.1"/>
    </source>
</evidence>
<dbReference type="EMBL" id="PFEE01000061">
    <property type="protein sequence ID" value="PJE63515.1"/>
    <property type="molecule type" value="Genomic_DNA"/>
</dbReference>